<proteinExistence type="predicted"/>
<protein>
    <submittedName>
        <fullName evidence="2">Uncharacterized protein</fullName>
    </submittedName>
</protein>
<feature type="region of interest" description="Disordered" evidence="1">
    <location>
        <begin position="387"/>
        <end position="422"/>
    </location>
</feature>
<feature type="region of interest" description="Disordered" evidence="1">
    <location>
        <begin position="560"/>
        <end position="608"/>
    </location>
</feature>
<dbReference type="AlphaFoldDB" id="A0AAW0CLQ8"/>
<accession>A0AAW0CLQ8</accession>
<name>A0AAW0CLQ8_9AGAR</name>
<organism evidence="2 3">
    <name type="scientific">Paramarasmius palmivorus</name>
    <dbReference type="NCBI Taxonomy" id="297713"/>
    <lineage>
        <taxon>Eukaryota</taxon>
        <taxon>Fungi</taxon>
        <taxon>Dikarya</taxon>
        <taxon>Basidiomycota</taxon>
        <taxon>Agaricomycotina</taxon>
        <taxon>Agaricomycetes</taxon>
        <taxon>Agaricomycetidae</taxon>
        <taxon>Agaricales</taxon>
        <taxon>Marasmiineae</taxon>
        <taxon>Marasmiaceae</taxon>
        <taxon>Paramarasmius</taxon>
    </lineage>
</organism>
<reference evidence="2 3" key="1">
    <citation type="submission" date="2024-01" db="EMBL/GenBank/DDBJ databases">
        <title>A draft genome for a cacao thread blight-causing isolate of Paramarasmius palmivorus.</title>
        <authorList>
            <person name="Baruah I.K."/>
            <person name="Bukari Y."/>
            <person name="Amoako-Attah I."/>
            <person name="Meinhardt L.W."/>
            <person name="Bailey B.A."/>
            <person name="Cohen S.P."/>
        </authorList>
    </citation>
    <scope>NUCLEOTIDE SEQUENCE [LARGE SCALE GENOMIC DNA]</scope>
    <source>
        <strain evidence="2 3">GH-12</strain>
    </source>
</reference>
<feature type="region of interest" description="Disordered" evidence="1">
    <location>
        <begin position="1"/>
        <end position="22"/>
    </location>
</feature>
<evidence type="ECO:0000313" key="2">
    <source>
        <dbReference type="EMBL" id="KAK7039286.1"/>
    </source>
</evidence>
<keyword evidence="3" id="KW-1185">Reference proteome</keyword>
<evidence type="ECO:0000256" key="1">
    <source>
        <dbReference type="SAM" id="MobiDB-lite"/>
    </source>
</evidence>
<comment type="caution">
    <text evidence="2">The sequence shown here is derived from an EMBL/GenBank/DDBJ whole genome shotgun (WGS) entry which is preliminary data.</text>
</comment>
<feature type="compositionally biased region" description="Basic and acidic residues" evidence="1">
    <location>
        <begin position="327"/>
        <end position="364"/>
    </location>
</feature>
<feature type="region of interest" description="Disordered" evidence="1">
    <location>
        <begin position="56"/>
        <end position="156"/>
    </location>
</feature>
<sequence>MPSRPSKKQASVLLSDDERSDSSVVFVKAGAGPKSKPVTKVATFGEITSDDEVVVVEKKRKPSISRSESTSPSKSARLSGTSTRAHPLEVPASPSPRVRDLTEVGILKSEGEDHRVYSLSCSPVTPPRKKGASFVESPTKRPQRTPRPTEKARDALSSTVDAVLMLTVAVPALSRLDRLSQRDETPERSDSDESYLPSRKGNSASRRSSGVRVAASAGVKKSTNSSSRIAALESAFQESELAATEDDLPSPSTVFNNSGRKKTSDNPDESRGRSAVTSLPRNFENRGSSVESVAGSPPDHASVAVPHKDVEPLRKFNRASSGCAEDTSSRKLRDRRADSPPEDTSKVVSRIDKGKQKAVSEEATDVLKRDSVEWDYEALANVESHASDVGQDLVESGDLGSSMDVDPPPAASGGQGGDEEEMYSLPPLLDADLVHPDLVKMYSSLEWLHRKLRRSMGFLSSPPVYNAVRQSMEGFVKGWNCLTLPPSEGSGNAIWILSGICVASHLTTPASYGDDRVKQIHIQPFENDWDIYQSNIGTFFDSELCQVPGRADAVVFSTKKQNYPQQKAKNDSAPKPGTSSLKSKPYSPAKGASSSALRKSKPSNVLHPRGPAFRLYDEGIPVYDGRSVPGTMGFKFDADAWQNYESLPRYPHSEVKLNSLVAVAHTIHGFLGDKATYHTVLLNALFVIVLGEVPLGEDGAESE</sequence>
<feature type="compositionally biased region" description="Low complexity" evidence="1">
    <location>
        <begin position="203"/>
        <end position="222"/>
    </location>
</feature>
<feature type="compositionally biased region" description="Low complexity" evidence="1">
    <location>
        <begin position="64"/>
        <end position="75"/>
    </location>
</feature>
<gene>
    <name evidence="2" type="ORF">VNI00_010191</name>
</gene>
<evidence type="ECO:0000313" key="3">
    <source>
        <dbReference type="Proteomes" id="UP001383192"/>
    </source>
</evidence>
<dbReference type="EMBL" id="JAYKXP010000039">
    <property type="protein sequence ID" value="KAK7039286.1"/>
    <property type="molecule type" value="Genomic_DNA"/>
</dbReference>
<feature type="compositionally biased region" description="Polar residues" evidence="1">
    <location>
        <begin position="275"/>
        <end position="291"/>
    </location>
</feature>
<feature type="compositionally biased region" description="Basic and acidic residues" evidence="1">
    <location>
        <begin position="262"/>
        <end position="272"/>
    </location>
</feature>
<feature type="region of interest" description="Disordered" evidence="1">
    <location>
        <begin position="173"/>
        <end position="364"/>
    </location>
</feature>
<dbReference type="Proteomes" id="UP001383192">
    <property type="component" value="Unassembled WGS sequence"/>
</dbReference>
<feature type="compositionally biased region" description="Basic and acidic residues" evidence="1">
    <location>
        <begin position="175"/>
        <end position="191"/>
    </location>
</feature>